<accession>A0A840CJH4</accession>
<dbReference type="EMBL" id="JACIEP010000003">
    <property type="protein sequence ID" value="MBB4035321.1"/>
    <property type="molecule type" value="Genomic_DNA"/>
</dbReference>
<proteinExistence type="predicted"/>
<dbReference type="Proteomes" id="UP000555103">
    <property type="component" value="Unassembled WGS sequence"/>
</dbReference>
<dbReference type="RefSeq" id="WP_183306250.1">
    <property type="nucleotide sequence ID" value="NZ_JACIEP010000003.1"/>
</dbReference>
<evidence type="ECO:0008006" key="4">
    <source>
        <dbReference type="Google" id="ProtNLM"/>
    </source>
</evidence>
<evidence type="ECO:0000256" key="1">
    <source>
        <dbReference type="SAM" id="SignalP"/>
    </source>
</evidence>
<dbReference type="InterPro" id="IPR026444">
    <property type="entry name" value="Secre_tail"/>
</dbReference>
<gene>
    <name evidence="2" type="ORF">GGR21_001210</name>
</gene>
<name>A0A840CJH4_9BACT</name>
<protein>
    <recommendedName>
        <fullName evidence="4">Por secretion system C-terminal sorting domain-containing protein</fullName>
    </recommendedName>
</protein>
<dbReference type="NCBIfam" id="TIGR04183">
    <property type="entry name" value="Por_Secre_tail"/>
    <property type="match status" value="1"/>
</dbReference>
<keyword evidence="3" id="KW-1185">Reference proteome</keyword>
<sequence>MKHIAVLYKILFVLLLEFTAVATINAQTPTQLNINSGNIVIPSTPNVEYVITGNGTVTSNTITIESGYVGTITLQNVKITRTGANAKSSSCMTVKGRYFTGTTMTEDTKKSNLNPLTIVNFILDGTNEFYLFPDNTSGTNATSEYCAIQVDRGAQIHISAKDPNDNTSGVLIAKSTIKQPGDGTNRNYGNGGAGIGSKNFAGTGTNSNQGKIQIFNNGVEYSQRFASGGNIIISSGTITAWGGHGAGIGGGWYTFYDGIIVVYGGVVNARTATHSAGIGSGCPDGYGVRLQYYADNSMILALPPSDITAFGGETNFMDLSQISAADLATLANLGLNGSQTVAYMNDPNKPLITIHTQPLPNGSDLNFKEKNADIYLDLSETIVKGTTTIQDVFNTLGITYDLKKVRVGRTDATSGDFELHGQFDQETTFFTDAFSTIPAYLGRPFMPVRQKVTAATTIALPLLQMNISFTDYPSTPLEEGYTAQQARRNAHTIKMEYNDLEPMTNLEFRLQGGGVDFETMVFLAADSVTELINPPAQLNQGDKYFIVLPLKEYKLIGIYSDVLLIGGSWGTTPLPGYIRRIGEQRVVKNDIGINEHIKVTASPVKFVDNTFPATQTVDLTLNINHGTTGVNYDPLDVKARYLITTHPRYEDALAANPNIHSNSSAWKSFTIPTGNGVNSLTNVSFTDMAKGVYYIHWYVTSGVVYAHSEDISNPLKDNGAFGPYIIADALNAGAIKGNPSVCKDQTPSEIKGEVSTGGSGSYSYQWQISTDGTNWSNITVNGDGQSYTPVPLTASPTYFQRITTDSYGTKATSNTFLINIVPDGLTFYWKQNATDNNWNNPDNWVDVNGAPLNMIPVGCSNVYIPGGITNYPSLHPDKTPVDVCGEPVCGNITFAYGAELIYQHKLTYEKAYVQYNWGYYDGFSGVSHGDQPTGNTCTYAAKKRDMWYALAAPLKSMATGDFAFAGYPLTWQAGFAMSHPETGNSAGEIVVGNFDKTFSTNDKPLSETNNAIAVKVALYDNLKGYDDHCNLEGLQGIIEIPYFENSAKAAYYPGHLYDRFTKESKFFYFNPQTLQLIHSPVGIMKRGEEAYRFIYEDNNGTTPNITVTGVPSSVPGYELKKVKSQNSTSDKKVMVGNPFMASINAKQFFDANGITKLDKSEGYLLFNSETQIWNRYEFDDAGKIPPLHAFIVTLISDDIDLLFPLEGTYALAGLSLSVPPGGLGRSLYLKSISSDNLEGDYSVLAAAETDETATNVKKMIYSQGHATPETFFISPDNSDYNLIQAYEEGIREIGIGVKSSDAKNSQSLIFENVENFYTATGIHPVLVDKYMGTKQDLILYSTYSFTQRNVESKDNYIDKDRFALQLLSDEELFGYENGISIAYRDKQLEVNAISTIKEIQIYDILGRKIYSDNKISTTMYTRSLSLVQGVYIVKVYTENGGTKIDKIMAL</sequence>
<feature type="signal peptide" evidence="1">
    <location>
        <begin position="1"/>
        <end position="22"/>
    </location>
</feature>
<reference evidence="2 3" key="1">
    <citation type="submission" date="2020-08" db="EMBL/GenBank/DDBJ databases">
        <title>Genomic Encyclopedia of Type Strains, Phase IV (KMG-IV): sequencing the most valuable type-strain genomes for metagenomic binning, comparative biology and taxonomic classification.</title>
        <authorList>
            <person name="Goeker M."/>
        </authorList>
    </citation>
    <scope>NUCLEOTIDE SEQUENCE [LARGE SCALE GENOMIC DNA]</scope>
    <source>
        <strain evidence="2 3">DSM 104969</strain>
    </source>
</reference>
<evidence type="ECO:0000313" key="3">
    <source>
        <dbReference type="Proteomes" id="UP000555103"/>
    </source>
</evidence>
<dbReference type="NCBIfam" id="NF033708">
    <property type="entry name" value="T9SS_Cterm_ChiA"/>
    <property type="match status" value="1"/>
</dbReference>
<evidence type="ECO:0000313" key="2">
    <source>
        <dbReference type="EMBL" id="MBB4035321.1"/>
    </source>
</evidence>
<keyword evidence="1" id="KW-0732">Signal</keyword>
<organism evidence="2 3">
    <name type="scientific">Dysgonomonas hofstadii</name>
    <dbReference type="NCBI Taxonomy" id="637886"/>
    <lineage>
        <taxon>Bacteria</taxon>
        <taxon>Pseudomonadati</taxon>
        <taxon>Bacteroidota</taxon>
        <taxon>Bacteroidia</taxon>
        <taxon>Bacteroidales</taxon>
        <taxon>Dysgonomonadaceae</taxon>
        <taxon>Dysgonomonas</taxon>
    </lineage>
</organism>
<feature type="chain" id="PRO_5032971019" description="Por secretion system C-terminal sorting domain-containing protein" evidence="1">
    <location>
        <begin position="23"/>
        <end position="1450"/>
    </location>
</feature>
<comment type="caution">
    <text evidence="2">The sequence shown here is derived from an EMBL/GenBank/DDBJ whole genome shotgun (WGS) entry which is preliminary data.</text>
</comment>